<dbReference type="KEGG" id="hli:HLI_20495"/>
<gene>
    <name evidence="1" type="ORF">HLI_20495</name>
</gene>
<organism evidence="1 2">
    <name type="scientific">Halobacillus litoralis</name>
    <dbReference type="NCBI Taxonomy" id="45668"/>
    <lineage>
        <taxon>Bacteria</taxon>
        <taxon>Bacillati</taxon>
        <taxon>Bacillota</taxon>
        <taxon>Bacilli</taxon>
        <taxon>Bacillales</taxon>
        <taxon>Bacillaceae</taxon>
        <taxon>Halobacillus</taxon>
    </lineage>
</organism>
<dbReference type="AlphaFoldDB" id="A0A410MI54"/>
<protein>
    <submittedName>
        <fullName evidence="1">Uncharacterized protein</fullName>
    </submittedName>
</protein>
<reference evidence="1 2" key="1">
    <citation type="submission" date="2018-01" db="EMBL/GenBank/DDBJ databases">
        <title>The whole genome sequencing and assembly of Halobacillus litoralis ERB031 strain.</title>
        <authorList>
            <person name="Lee S.-J."/>
            <person name="Park M.-K."/>
            <person name="Kim J.-Y."/>
            <person name="Lee Y.-J."/>
            <person name="Yi H."/>
            <person name="Bahn Y.-S."/>
            <person name="Kim J.F."/>
            <person name="Lee D.-W."/>
        </authorList>
    </citation>
    <scope>NUCLEOTIDE SEQUENCE [LARGE SCALE GENOMIC DNA]</scope>
    <source>
        <strain evidence="1 2">ERB 031</strain>
    </source>
</reference>
<dbReference type="RefSeq" id="WP_128526689.1">
    <property type="nucleotide sequence ID" value="NZ_CP026118.1"/>
</dbReference>
<dbReference type="Proteomes" id="UP000287756">
    <property type="component" value="Chromosome"/>
</dbReference>
<evidence type="ECO:0000313" key="2">
    <source>
        <dbReference type="Proteomes" id="UP000287756"/>
    </source>
</evidence>
<sequence length="80" mass="8848">MLLLLTNRLLVDASAGTPWNSPAAPLKRRMFFESELIENIKEAESDDFTVRLGFFSLMHHLESCSSPVACLNGDAPPLSQ</sequence>
<name>A0A410MI54_9BACI</name>
<dbReference type="EMBL" id="CP026118">
    <property type="protein sequence ID" value="QAS54427.1"/>
    <property type="molecule type" value="Genomic_DNA"/>
</dbReference>
<proteinExistence type="predicted"/>
<evidence type="ECO:0000313" key="1">
    <source>
        <dbReference type="EMBL" id="QAS54427.1"/>
    </source>
</evidence>
<accession>A0A410MI54</accession>